<dbReference type="STRING" id="1703770.AMJ39_00480"/>
<comment type="similarity">
    <text evidence="2 7">Belongs to the ExbD/TolR family.</text>
</comment>
<organism evidence="9 10">
    <name type="scientific">candidate division TA06 bacterium DG_24</name>
    <dbReference type="NCBI Taxonomy" id="1703770"/>
    <lineage>
        <taxon>Bacteria</taxon>
        <taxon>Bacteria division TA06</taxon>
    </lineage>
</organism>
<sequence>MRLPPRRGVRATIPTASMADIAFLLIIFFMVSTVFRTEQGLKVFLPVAEATERLPRRNIVHLWIAADGQISVDDYTVNPSQVRGIVALKLTENPNLIVSLVADRRTRYRVVSEVMDQLREALALRVSFTTKFER</sequence>
<dbReference type="EMBL" id="LIZS01000002">
    <property type="protein sequence ID" value="KPJ54437.1"/>
    <property type="molecule type" value="Genomic_DNA"/>
</dbReference>
<evidence type="ECO:0000313" key="9">
    <source>
        <dbReference type="EMBL" id="KPJ54437.1"/>
    </source>
</evidence>
<dbReference type="Proteomes" id="UP000052008">
    <property type="component" value="Unassembled WGS sequence"/>
</dbReference>
<keyword evidence="7" id="KW-0813">Transport</keyword>
<accession>A0A0S7WW69</accession>
<evidence type="ECO:0000313" key="10">
    <source>
        <dbReference type="Proteomes" id="UP000052008"/>
    </source>
</evidence>
<reference evidence="9 10" key="1">
    <citation type="journal article" date="2015" name="Microbiome">
        <title>Genomic resolution of linkages in carbon, nitrogen, and sulfur cycling among widespread estuary sediment bacteria.</title>
        <authorList>
            <person name="Baker B.J."/>
            <person name="Lazar C.S."/>
            <person name="Teske A.P."/>
            <person name="Dick G.J."/>
        </authorList>
    </citation>
    <scope>NUCLEOTIDE SEQUENCE [LARGE SCALE GENOMIC DNA]</scope>
    <source>
        <strain evidence="9">DG_24</strain>
    </source>
</reference>
<keyword evidence="6 8" id="KW-0472">Membrane</keyword>
<dbReference type="PANTHER" id="PTHR30558">
    <property type="entry name" value="EXBD MEMBRANE COMPONENT OF PMF-DRIVEN MACROMOLECULE IMPORT SYSTEM"/>
    <property type="match status" value="1"/>
</dbReference>
<evidence type="ECO:0000256" key="7">
    <source>
        <dbReference type="RuleBase" id="RU003879"/>
    </source>
</evidence>
<keyword evidence="5 8" id="KW-1133">Transmembrane helix</keyword>
<dbReference type="InterPro" id="IPR003400">
    <property type="entry name" value="ExbD"/>
</dbReference>
<dbReference type="PANTHER" id="PTHR30558:SF3">
    <property type="entry name" value="BIOPOLYMER TRANSPORT PROTEIN EXBD-RELATED"/>
    <property type="match status" value="1"/>
</dbReference>
<comment type="subcellular location">
    <subcellularLocation>
        <location evidence="1">Cell membrane</location>
        <topology evidence="1">Single-pass membrane protein</topology>
    </subcellularLocation>
    <subcellularLocation>
        <location evidence="7">Cell membrane</location>
        <topology evidence="7">Single-pass type II membrane protein</topology>
    </subcellularLocation>
</comment>
<comment type="caution">
    <text evidence="9">The sequence shown here is derived from an EMBL/GenBank/DDBJ whole genome shotgun (WGS) entry which is preliminary data.</text>
</comment>
<dbReference type="GO" id="GO:0005886">
    <property type="term" value="C:plasma membrane"/>
    <property type="evidence" value="ECO:0007669"/>
    <property type="project" value="UniProtKB-SubCell"/>
</dbReference>
<evidence type="ECO:0000256" key="1">
    <source>
        <dbReference type="ARBA" id="ARBA00004162"/>
    </source>
</evidence>
<dbReference type="Pfam" id="PF02472">
    <property type="entry name" value="ExbD"/>
    <property type="match status" value="1"/>
</dbReference>
<dbReference type="Gene3D" id="3.30.420.270">
    <property type="match status" value="1"/>
</dbReference>
<evidence type="ECO:0000256" key="2">
    <source>
        <dbReference type="ARBA" id="ARBA00005811"/>
    </source>
</evidence>
<evidence type="ECO:0000256" key="5">
    <source>
        <dbReference type="ARBA" id="ARBA00022989"/>
    </source>
</evidence>
<evidence type="ECO:0008006" key="11">
    <source>
        <dbReference type="Google" id="ProtNLM"/>
    </source>
</evidence>
<keyword evidence="3" id="KW-1003">Cell membrane</keyword>
<feature type="transmembrane region" description="Helical" evidence="8">
    <location>
        <begin position="12"/>
        <end position="35"/>
    </location>
</feature>
<dbReference type="AlphaFoldDB" id="A0A0S7WW69"/>
<evidence type="ECO:0000256" key="4">
    <source>
        <dbReference type="ARBA" id="ARBA00022692"/>
    </source>
</evidence>
<evidence type="ECO:0000256" key="3">
    <source>
        <dbReference type="ARBA" id="ARBA00022475"/>
    </source>
</evidence>
<proteinExistence type="inferred from homology"/>
<evidence type="ECO:0000256" key="8">
    <source>
        <dbReference type="SAM" id="Phobius"/>
    </source>
</evidence>
<name>A0A0S7WW69_UNCT6</name>
<protein>
    <recommendedName>
        <fullName evidence="11">Biopolymer transporter ExbD</fullName>
    </recommendedName>
</protein>
<dbReference type="GO" id="GO:0022857">
    <property type="term" value="F:transmembrane transporter activity"/>
    <property type="evidence" value="ECO:0007669"/>
    <property type="project" value="InterPro"/>
</dbReference>
<keyword evidence="7" id="KW-0653">Protein transport</keyword>
<evidence type="ECO:0000256" key="6">
    <source>
        <dbReference type="ARBA" id="ARBA00023136"/>
    </source>
</evidence>
<dbReference type="GO" id="GO:0015031">
    <property type="term" value="P:protein transport"/>
    <property type="evidence" value="ECO:0007669"/>
    <property type="project" value="UniProtKB-KW"/>
</dbReference>
<keyword evidence="4 7" id="KW-0812">Transmembrane</keyword>
<gene>
    <name evidence="9" type="ORF">AMJ39_00480</name>
</gene>